<dbReference type="Proteomes" id="UP000051931">
    <property type="component" value="Unassembled WGS sequence"/>
</dbReference>
<dbReference type="eggNOG" id="COG3183">
    <property type="taxonomic scope" value="Bacteria"/>
</dbReference>
<feature type="domain" description="Protein NO VEIN C-terminal" evidence="1">
    <location>
        <begin position="219"/>
        <end position="302"/>
    </location>
</feature>
<dbReference type="STRING" id="1122152.GCA_000425905_00841"/>
<sequence>MDQNKVTVAEFLNSQKVYPTGYYILDTAGEKTNHFADADKDYIEYSYNVGRYNKLKVGSVFLYRRTTSTTKEGKFKFDGGGIISAISEPDNEKNVVAKITNAFIFDHPIMQGDPGLEQMTWESKKKKVPGKWSHFWNQYGMQEISERDFQNLTANHLVKPLVKAFSPKATFSAETISSMMTLTIYQMNQEHQFVCHTEKIANDLSFAKNEIVAGQLGKELVYRWLCKKAVETGSKRPEIIDGKSAGDIRYFDRDGKRKIVVVKTTIASYVDKFSLNSVELKLLARKPEDFEVFRVFNLDRNHLAYADIAIYQNLCDNKNFVQVPTRVRVELNREKK</sequence>
<dbReference type="AlphaFoldDB" id="A0A0R1S8Q9"/>
<proteinExistence type="predicted"/>
<dbReference type="EMBL" id="AZFB01000005">
    <property type="protein sequence ID" value="KRL63074.1"/>
    <property type="molecule type" value="Genomic_DNA"/>
</dbReference>
<keyword evidence="3" id="KW-1185">Reference proteome</keyword>
<comment type="caution">
    <text evidence="2">The sequence shown here is derived from an EMBL/GenBank/DDBJ whole genome shotgun (WGS) entry which is preliminary data.</text>
</comment>
<gene>
    <name evidence="2" type="ORF">FC23_GL001013</name>
</gene>
<reference evidence="2 3" key="1">
    <citation type="journal article" date="2015" name="Genome Announc.">
        <title>Expanding the biotechnology potential of lactobacilli through comparative genomics of 213 strains and associated genera.</title>
        <authorList>
            <person name="Sun Z."/>
            <person name="Harris H.M."/>
            <person name="McCann A."/>
            <person name="Guo C."/>
            <person name="Argimon S."/>
            <person name="Zhang W."/>
            <person name="Yang X."/>
            <person name="Jeffery I.B."/>
            <person name="Cooney J.C."/>
            <person name="Kagawa T.F."/>
            <person name="Liu W."/>
            <person name="Song Y."/>
            <person name="Salvetti E."/>
            <person name="Wrobel A."/>
            <person name="Rasinkangas P."/>
            <person name="Parkhill J."/>
            <person name="Rea M.C."/>
            <person name="O'Sullivan O."/>
            <person name="Ritari J."/>
            <person name="Douillard F.P."/>
            <person name="Paul Ross R."/>
            <person name="Yang R."/>
            <person name="Briner A.E."/>
            <person name="Felis G.E."/>
            <person name="de Vos W.M."/>
            <person name="Barrangou R."/>
            <person name="Klaenhammer T.R."/>
            <person name="Caufield P.W."/>
            <person name="Cui Y."/>
            <person name="Zhang H."/>
            <person name="O'Toole P.W."/>
        </authorList>
    </citation>
    <scope>NUCLEOTIDE SEQUENCE [LARGE SCALE GENOMIC DNA]</scope>
    <source>
        <strain evidence="2 3">DSM 15354</strain>
    </source>
</reference>
<dbReference type="RefSeq" id="WP_027825808.1">
    <property type="nucleotide sequence ID" value="NZ_AZFB01000005.1"/>
</dbReference>
<accession>A0A0R1S8Q9</accession>
<dbReference type="PATRIC" id="fig|1122152.4.peg.1043"/>
<evidence type="ECO:0000313" key="3">
    <source>
        <dbReference type="Proteomes" id="UP000051931"/>
    </source>
</evidence>
<protein>
    <recommendedName>
        <fullName evidence="1">Protein NO VEIN C-terminal domain-containing protein</fullName>
    </recommendedName>
</protein>
<evidence type="ECO:0000313" key="2">
    <source>
        <dbReference type="EMBL" id="KRL63074.1"/>
    </source>
</evidence>
<organism evidence="2 3">
    <name type="scientific">Lactobacillus psittaci DSM 15354</name>
    <dbReference type="NCBI Taxonomy" id="1122152"/>
    <lineage>
        <taxon>Bacteria</taxon>
        <taxon>Bacillati</taxon>
        <taxon>Bacillota</taxon>
        <taxon>Bacilli</taxon>
        <taxon>Lactobacillales</taxon>
        <taxon>Lactobacillaceae</taxon>
        <taxon>Lactobacillus</taxon>
    </lineage>
</organism>
<evidence type="ECO:0000259" key="1">
    <source>
        <dbReference type="Pfam" id="PF13020"/>
    </source>
</evidence>
<dbReference type="Pfam" id="PF13020">
    <property type="entry name" value="NOV_C"/>
    <property type="match status" value="1"/>
</dbReference>
<name>A0A0R1S8Q9_9LACO</name>
<dbReference type="OrthoDB" id="5678128at2"/>
<dbReference type="InterPro" id="IPR024975">
    <property type="entry name" value="NOV_C"/>
</dbReference>